<evidence type="ECO:0000256" key="1">
    <source>
        <dbReference type="ARBA" id="ARBA00004196"/>
    </source>
</evidence>
<dbReference type="AlphaFoldDB" id="A0A9D1IGQ8"/>
<protein>
    <submittedName>
        <fullName evidence="8">Efflux RND transporter periplasmic adaptor subunit</fullName>
    </submittedName>
</protein>
<gene>
    <name evidence="8" type="ORF">IAC56_01770</name>
</gene>
<evidence type="ECO:0000256" key="3">
    <source>
        <dbReference type="SAM" id="SignalP"/>
    </source>
</evidence>
<dbReference type="GO" id="GO:0005886">
    <property type="term" value="C:plasma membrane"/>
    <property type="evidence" value="ECO:0007669"/>
    <property type="project" value="UniProtKB-SubCell"/>
</dbReference>
<organism evidence="8 9">
    <name type="scientific">Candidatus Aphodousia faecigallinarum</name>
    <dbReference type="NCBI Taxonomy" id="2840677"/>
    <lineage>
        <taxon>Bacteria</taxon>
        <taxon>Pseudomonadati</taxon>
        <taxon>Pseudomonadota</taxon>
        <taxon>Betaproteobacteria</taxon>
        <taxon>Burkholderiales</taxon>
        <taxon>Sutterellaceae</taxon>
        <taxon>Sutterellaceae incertae sedis</taxon>
        <taxon>Candidatus Aphodousia</taxon>
    </lineage>
</organism>
<feature type="domain" description="Multidrug resistance protein MdtA-like barrel-sandwich hybrid" evidence="5">
    <location>
        <begin position="64"/>
        <end position="187"/>
    </location>
</feature>
<evidence type="ECO:0000259" key="5">
    <source>
        <dbReference type="Pfam" id="PF25917"/>
    </source>
</evidence>
<dbReference type="Gene3D" id="2.40.30.170">
    <property type="match status" value="1"/>
</dbReference>
<dbReference type="PANTHER" id="PTHR30158:SF3">
    <property type="entry name" value="MULTIDRUG EFFLUX PUMP SUBUNIT ACRA-RELATED"/>
    <property type="match status" value="1"/>
</dbReference>
<dbReference type="InterPro" id="IPR006143">
    <property type="entry name" value="RND_pump_MFP"/>
</dbReference>
<evidence type="ECO:0000259" key="4">
    <source>
        <dbReference type="Pfam" id="PF25876"/>
    </source>
</evidence>
<evidence type="ECO:0000256" key="2">
    <source>
        <dbReference type="ARBA" id="ARBA00009477"/>
    </source>
</evidence>
<dbReference type="Gene3D" id="2.40.50.100">
    <property type="match status" value="1"/>
</dbReference>
<dbReference type="GO" id="GO:0046677">
    <property type="term" value="P:response to antibiotic"/>
    <property type="evidence" value="ECO:0007669"/>
    <property type="project" value="TreeGrafter"/>
</dbReference>
<keyword evidence="3" id="KW-0732">Signal</keyword>
<dbReference type="PROSITE" id="PS51257">
    <property type="entry name" value="PROKAR_LIPOPROTEIN"/>
    <property type="match status" value="1"/>
</dbReference>
<comment type="caution">
    <text evidence="8">The sequence shown here is derived from an EMBL/GenBank/DDBJ whole genome shotgun (WGS) entry which is preliminary data.</text>
</comment>
<dbReference type="InterPro" id="IPR058627">
    <property type="entry name" value="MdtA-like_C"/>
</dbReference>
<dbReference type="NCBIfam" id="TIGR01730">
    <property type="entry name" value="RND_mfp"/>
    <property type="match status" value="1"/>
</dbReference>
<feature type="domain" description="Multidrug resistance protein MdtA-like beta-barrel" evidence="6">
    <location>
        <begin position="195"/>
        <end position="284"/>
    </location>
</feature>
<dbReference type="InterPro" id="IPR058624">
    <property type="entry name" value="MdtA-like_HH"/>
</dbReference>
<dbReference type="Proteomes" id="UP000824083">
    <property type="component" value="Unassembled WGS sequence"/>
</dbReference>
<reference evidence="8" key="2">
    <citation type="journal article" date="2021" name="PeerJ">
        <title>Extensive microbial diversity within the chicken gut microbiome revealed by metagenomics and culture.</title>
        <authorList>
            <person name="Gilroy R."/>
            <person name="Ravi A."/>
            <person name="Getino M."/>
            <person name="Pursley I."/>
            <person name="Horton D.L."/>
            <person name="Alikhan N.F."/>
            <person name="Baker D."/>
            <person name="Gharbi K."/>
            <person name="Hall N."/>
            <person name="Watson M."/>
            <person name="Adriaenssens E.M."/>
            <person name="Foster-Nyarko E."/>
            <person name="Jarju S."/>
            <person name="Secka A."/>
            <person name="Antonio M."/>
            <person name="Oren A."/>
            <person name="Chaudhuri R.R."/>
            <person name="La Ragione R."/>
            <person name="Hildebrand F."/>
            <person name="Pallen M.J."/>
        </authorList>
    </citation>
    <scope>NUCLEOTIDE SEQUENCE</scope>
    <source>
        <strain evidence="8">7463</strain>
    </source>
</reference>
<proteinExistence type="inferred from homology"/>
<comment type="subcellular location">
    <subcellularLocation>
        <location evidence="1">Cell envelope</location>
    </subcellularLocation>
</comment>
<evidence type="ECO:0000259" key="6">
    <source>
        <dbReference type="Pfam" id="PF25944"/>
    </source>
</evidence>
<sequence>MFSKFAPKYAALALSVVAALSLAGCKDQAPSAQKGPQEVGVVTVEISTPVMTTELSGRTSAYQVAEVRPQISGIIQKRTFTEGQMVKAGEQLYQIDPALYEAAYEEAVANYELARANARRSAQLVKVNAVSKQDNDAAQAQMKTARAAMKTAKTNLDYTKVQSPISGRVGRSEVTPGALANAYQTFMTTVQQLDPIYVDVRQTSTEMLRLKHEIASGKIKANGGAVEVTVLLEDGSVYPQKGKLTFTGEEVDEGTGMVNLRAVVPNPNGDLLPGMFVRARIEEGARPDSVLLSQRCVMRDPKGQAYVYVVTPENTIEQRNVVADRVVGTNWLIESGLKAGEKVVIEGIGKVRTGAKVQIAQPAAPATEAAAK</sequence>
<dbReference type="Pfam" id="PF25876">
    <property type="entry name" value="HH_MFP_RND"/>
    <property type="match status" value="1"/>
</dbReference>
<dbReference type="Pfam" id="PF25944">
    <property type="entry name" value="Beta-barrel_RND"/>
    <property type="match status" value="1"/>
</dbReference>
<dbReference type="InterPro" id="IPR058625">
    <property type="entry name" value="MdtA-like_BSH"/>
</dbReference>
<feature type="signal peptide" evidence="3">
    <location>
        <begin position="1"/>
        <end position="23"/>
    </location>
</feature>
<dbReference type="Pfam" id="PF25967">
    <property type="entry name" value="RND-MFP_C"/>
    <property type="match status" value="1"/>
</dbReference>
<name>A0A9D1IGQ8_9BURK</name>
<feature type="chain" id="PRO_5039593496" evidence="3">
    <location>
        <begin position="24"/>
        <end position="372"/>
    </location>
</feature>
<dbReference type="GO" id="GO:0022857">
    <property type="term" value="F:transmembrane transporter activity"/>
    <property type="evidence" value="ECO:0007669"/>
    <property type="project" value="InterPro"/>
</dbReference>
<dbReference type="FunFam" id="2.40.420.20:FF:000001">
    <property type="entry name" value="Efflux RND transporter periplasmic adaptor subunit"/>
    <property type="match status" value="1"/>
</dbReference>
<reference evidence="8" key="1">
    <citation type="submission" date="2020-10" db="EMBL/GenBank/DDBJ databases">
        <authorList>
            <person name="Gilroy R."/>
        </authorList>
    </citation>
    <scope>NUCLEOTIDE SEQUENCE</scope>
    <source>
        <strain evidence="8">7463</strain>
    </source>
</reference>
<accession>A0A9D1IGQ8</accession>
<dbReference type="InterPro" id="IPR058626">
    <property type="entry name" value="MdtA-like_b-barrel"/>
</dbReference>
<evidence type="ECO:0000313" key="9">
    <source>
        <dbReference type="Proteomes" id="UP000824083"/>
    </source>
</evidence>
<feature type="domain" description="Multidrug resistance protein MdtA-like alpha-helical hairpin" evidence="4">
    <location>
        <begin position="100"/>
        <end position="159"/>
    </location>
</feature>
<evidence type="ECO:0000313" key="8">
    <source>
        <dbReference type="EMBL" id="HIU36992.1"/>
    </source>
</evidence>
<feature type="domain" description="Multidrug resistance protein MdtA-like C-terminal permuted SH3" evidence="7">
    <location>
        <begin position="290"/>
        <end position="350"/>
    </location>
</feature>
<evidence type="ECO:0000259" key="7">
    <source>
        <dbReference type="Pfam" id="PF25967"/>
    </source>
</evidence>
<dbReference type="Gene3D" id="2.40.420.20">
    <property type="match status" value="1"/>
</dbReference>
<dbReference type="EMBL" id="DVMY01000031">
    <property type="protein sequence ID" value="HIU36992.1"/>
    <property type="molecule type" value="Genomic_DNA"/>
</dbReference>
<comment type="similarity">
    <text evidence="2">Belongs to the membrane fusion protein (MFP) (TC 8.A.1) family.</text>
</comment>
<dbReference type="PANTHER" id="PTHR30158">
    <property type="entry name" value="ACRA/E-RELATED COMPONENT OF DRUG EFFLUX TRANSPORTER"/>
    <property type="match status" value="1"/>
</dbReference>
<dbReference type="Pfam" id="PF25917">
    <property type="entry name" value="BSH_RND"/>
    <property type="match status" value="1"/>
</dbReference>
<dbReference type="Gene3D" id="1.10.287.470">
    <property type="entry name" value="Helix hairpin bin"/>
    <property type="match status" value="1"/>
</dbReference>
<dbReference type="SUPFAM" id="SSF111369">
    <property type="entry name" value="HlyD-like secretion proteins"/>
    <property type="match status" value="1"/>
</dbReference>